<evidence type="ECO:0000313" key="3">
    <source>
        <dbReference type="Proteomes" id="UP000244892"/>
    </source>
</evidence>
<keyword evidence="1" id="KW-0732">Signal</keyword>
<keyword evidence="3" id="KW-1185">Reference proteome</keyword>
<dbReference type="Proteomes" id="UP000244892">
    <property type="component" value="Chromosome"/>
</dbReference>
<protein>
    <recommendedName>
        <fullName evidence="4">DUF4156 domain-containing protein</fullName>
    </recommendedName>
</protein>
<dbReference type="RefSeq" id="WP_109035348.1">
    <property type="nucleotide sequence ID" value="NZ_CP029210.1"/>
</dbReference>
<dbReference type="KEGG" id="aon:DEH84_05075"/>
<reference evidence="2 3" key="1">
    <citation type="submission" date="2018-05" db="EMBL/GenBank/DDBJ databases">
        <title>complete genome sequence of Aquabacterium olei NBRC 110486.</title>
        <authorList>
            <person name="Tang B."/>
            <person name="Chang J."/>
            <person name="Zhang L."/>
            <person name="Yang H."/>
        </authorList>
    </citation>
    <scope>NUCLEOTIDE SEQUENCE [LARGE SCALE GENOMIC DNA]</scope>
    <source>
        <strain evidence="2 3">NBRC 110486</strain>
    </source>
</reference>
<gene>
    <name evidence="2" type="ORF">DEH84_05075</name>
</gene>
<evidence type="ECO:0008006" key="4">
    <source>
        <dbReference type="Google" id="ProtNLM"/>
    </source>
</evidence>
<organism evidence="2 3">
    <name type="scientific">Aquabacterium olei</name>
    <dbReference type="NCBI Taxonomy" id="1296669"/>
    <lineage>
        <taxon>Bacteria</taxon>
        <taxon>Pseudomonadati</taxon>
        <taxon>Pseudomonadota</taxon>
        <taxon>Betaproteobacteria</taxon>
        <taxon>Burkholderiales</taxon>
        <taxon>Aquabacterium</taxon>
    </lineage>
</organism>
<name>A0A2U8FPC8_9BURK</name>
<accession>A0A2U8FPC8</accession>
<dbReference type="AlphaFoldDB" id="A0A2U8FPC8"/>
<feature type="signal peptide" evidence="1">
    <location>
        <begin position="1"/>
        <end position="24"/>
    </location>
</feature>
<sequence>MTTCTTLTRALTAGAILVALAGCASNPMTPDRYSGPVRVIAGDAPQGCTFLERIETSSGLVGLLGPQGAENARQTLLWQADRLGGTHVVWDKPVVGDRRTTLSAQVYRCPDAR</sequence>
<evidence type="ECO:0000256" key="1">
    <source>
        <dbReference type="SAM" id="SignalP"/>
    </source>
</evidence>
<feature type="chain" id="PRO_5016025935" description="DUF4156 domain-containing protein" evidence="1">
    <location>
        <begin position="25"/>
        <end position="113"/>
    </location>
</feature>
<dbReference type="EMBL" id="CP029210">
    <property type="protein sequence ID" value="AWI52863.1"/>
    <property type="molecule type" value="Genomic_DNA"/>
</dbReference>
<dbReference type="OrthoDB" id="5571189at2"/>
<evidence type="ECO:0000313" key="2">
    <source>
        <dbReference type="EMBL" id="AWI52863.1"/>
    </source>
</evidence>
<proteinExistence type="predicted"/>